<feature type="compositionally biased region" description="Low complexity" evidence="2">
    <location>
        <begin position="26"/>
        <end position="56"/>
    </location>
</feature>
<dbReference type="SMART" id="SM00327">
    <property type="entry name" value="VWA"/>
    <property type="match status" value="1"/>
</dbReference>
<feature type="signal peptide" evidence="3">
    <location>
        <begin position="1"/>
        <end position="20"/>
    </location>
</feature>
<feature type="coiled-coil region" evidence="1">
    <location>
        <begin position="327"/>
        <end position="387"/>
    </location>
</feature>
<evidence type="ECO:0000256" key="3">
    <source>
        <dbReference type="SAM" id="SignalP"/>
    </source>
</evidence>
<evidence type="ECO:0000313" key="5">
    <source>
        <dbReference type="EMBL" id="ASJ52590.1"/>
    </source>
</evidence>
<feature type="chain" id="PRO_5039716189" description="VWFA domain-containing protein" evidence="3">
    <location>
        <begin position="21"/>
        <end position="461"/>
    </location>
</feature>
<dbReference type="InterPro" id="IPR036465">
    <property type="entry name" value="vWFA_dom_sf"/>
</dbReference>
<reference evidence="5 6" key="1">
    <citation type="submission" date="2016-11" db="EMBL/GenBank/DDBJ databases">
        <authorList>
            <person name="Jaros S."/>
            <person name="Januszkiewicz K."/>
            <person name="Wedrychowicz H."/>
        </authorList>
    </citation>
    <scope>NUCLEOTIDE SEQUENCE [LARGE SCALE GENOMIC DNA]</scope>
    <source>
        <strain evidence="5 6">NF2</strain>
    </source>
</reference>
<dbReference type="AlphaFoldDB" id="A0A220MD63"/>
<accession>A0A220MD63</accession>
<dbReference type="Gene3D" id="3.40.50.410">
    <property type="entry name" value="von Willebrand factor, type A domain"/>
    <property type="match status" value="1"/>
</dbReference>
<dbReference type="Pfam" id="PF00092">
    <property type="entry name" value="VWA"/>
    <property type="match status" value="1"/>
</dbReference>
<evidence type="ECO:0000313" key="6">
    <source>
        <dbReference type="Proteomes" id="UP000197781"/>
    </source>
</evidence>
<feature type="domain" description="VWFA" evidence="4">
    <location>
        <begin position="155"/>
        <end position="344"/>
    </location>
</feature>
<dbReference type="Proteomes" id="UP000197781">
    <property type="component" value="Chromosome"/>
</dbReference>
<feature type="region of interest" description="Disordered" evidence="2">
    <location>
        <begin position="22"/>
        <end position="63"/>
    </location>
</feature>
<dbReference type="SUPFAM" id="SSF53300">
    <property type="entry name" value="vWA-like"/>
    <property type="match status" value="1"/>
</dbReference>
<dbReference type="KEGG" id="bfm:BP422_02910"/>
<evidence type="ECO:0000259" key="4">
    <source>
        <dbReference type="PROSITE" id="PS50234"/>
    </source>
</evidence>
<organism evidence="5 6">
    <name type="scientific">Brevibacillus formosus</name>
    <dbReference type="NCBI Taxonomy" id="54913"/>
    <lineage>
        <taxon>Bacteria</taxon>
        <taxon>Bacillati</taxon>
        <taxon>Bacillota</taxon>
        <taxon>Bacilli</taxon>
        <taxon>Bacillales</taxon>
        <taxon>Paenibacillaceae</taxon>
        <taxon>Brevibacillus</taxon>
    </lineage>
</organism>
<keyword evidence="1" id="KW-0175">Coiled coil</keyword>
<evidence type="ECO:0000256" key="1">
    <source>
        <dbReference type="SAM" id="Coils"/>
    </source>
</evidence>
<dbReference type="EMBL" id="CP018145">
    <property type="protein sequence ID" value="ASJ52590.1"/>
    <property type="molecule type" value="Genomic_DNA"/>
</dbReference>
<keyword evidence="3" id="KW-0732">Signal</keyword>
<name>A0A220MD63_9BACL</name>
<protein>
    <recommendedName>
        <fullName evidence="4">VWFA domain-containing protein</fullName>
    </recommendedName>
</protein>
<sequence length="461" mass="51358">MKKWASFIVFLMLVMTGCTDSDPAQKDTAATQQTANLQEQTKTSDQTTSDTSTQTQAREPLPPVKRELTAFELALANQVVGTYAGENYDEEKVKKELDKLPATLTSEQYLEELLKLLGEDYRPFVLTFANFDSSVDVHLQRPTEEITLPETQKTHFALLIDASGSMKGKVGNKTKMEVAREAIDQFASVLPKNATISLRVYGHKGSGSDQDKALSCASTETFYSETGYQKESFQQALGKVQPAGWTPIAKALQAVQEDIPAGTNETFVYVVSDGIETCGGNPVEAAKALNQSSIKTVVNIIGFDVDNEGQRMLKKVADAGAGTYITVQDEEALKKHLRGEYDKLKQAWYAWKENAKEDALSQKEVKKKLAEDTKEKVKALVEEEKQRLLDAREYLKKRFNGKGGIMDTDSAIIDRKQEIWRYAVDTGNGLWRDSVDNGNQEWREVIEEGQQGVRDANDKRP</sequence>
<gene>
    <name evidence="5" type="ORF">BP422_02910</name>
</gene>
<dbReference type="PROSITE" id="PS51257">
    <property type="entry name" value="PROKAR_LIPOPROTEIN"/>
    <property type="match status" value="1"/>
</dbReference>
<dbReference type="InterPro" id="IPR002035">
    <property type="entry name" value="VWF_A"/>
</dbReference>
<proteinExistence type="predicted"/>
<dbReference type="RefSeq" id="WP_236841271.1">
    <property type="nucleotide sequence ID" value="NZ_CP018145.1"/>
</dbReference>
<dbReference type="PROSITE" id="PS50234">
    <property type="entry name" value="VWFA"/>
    <property type="match status" value="1"/>
</dbReference>
<evidence type="ECO:0000256" key="2">
    <source>
        <dbReference type="SAM" id="MobiDB-lite"/>
    </source>
</evidence>